<comment type="caution">
    <text evidence="2">The sequence shown here is derived from an EMBL/GenBank/DDBJ whole genome shotgun (WGS) entry which is preliminary data.</text>
</comment>
<reference evidence="2 3" key="1">
    <citation type="submission" date="2023-12" db="EMBL/GenBank/DDBJ databases">
        <title>Baltic Sea Cyanobacteria.</title>
        <authorList>
            <person name="Delbaje E."/>
            <person name="Fewer D.P."/>
            <person name="Shishido T.K."/>
        </authorList>
    </citation>
    <scope>NUCLEOTIDE SEQUENCE [LARGE SCALE GENOMIC DNA]</scope>
    <source>
        <strain evidence="2 3">UHCC 0139</strain>
    </source>
</reference>
<feature type="region of interest" description="Disordered" evidence="1">
    <location>
        <begin position="24"/>
        <end position="44"/>
    </location>
</feature>
<evidence type="ECO:0000313" key="2">
    <source>
        <dbReference type="EMBL" id="MEA5390900.1"/>
    </source>
</evidence>
<protein>
    <submittedName>
        <fullName evidence="2">Uncharacterized protein</fullName>
    </submittedName>
</protein>
<evidence type="ECO:0000313" key="3">
    <source>
        <dbReference type="Proteomes" id="UP001304461"/>
    </source>
</evidence>
<evidence type="ECO:0000256" key="1">
    <source>
        <dbReference type="SAM" id="MobiDB-lite"/>
    </source>
</evidence>
<keyword evidence="3" id="KW-1185">Reference proteome</keyword>
<organism evidence="2 3">
    <name type="scientific">Cyanobium gracile UHCC 0139</name>
    <dbReference type="NCBI Taxonomy" id="3110308"/>
    <lineage>
        <taxon>Bacteria</taxon>
        <taxon>Bacillati</taxon>
        <taxon>Cyanobacteriota</taxon>
        <taxon>Cyanophyceae</taxon>
        <taxon>Synechococcales</taxon>
        <taxon>Prochlorococcaceae</taxon>
        <taxon>Cyanobium</taxon>
    </lineage>
</organism>
<dbReference type="RefSeq" id="WP_323304972.1">
    <property type="nucleotide sequence ID" value="NZ_JAYGHX010000003.1"/>
</dbReference>
<proteinExistence type="predicted"/>
<name>A0ABU5RSZ5_9CYAN</name>
<accession>A0ABU5RSZ5</accession>
<gene>
    <name evidence="2" type="ORF">VB738_06460</name>
</gene>
<dbReference type="EMBL" id="JAYGHX010000003">
    <property type="protein sequence ID" value="MEA5390900.1"/>
    <property type="molecule type" value="Genomic_DNA"/>
</dbReference>
<dbReference type="Proteomes" id="UP001304461">
    <property type="component" value="Unassembled WGS sequence"/>
</dbReference>
<sequence>MIDSDVKRFTAGVLWDWKEQAESAARDEMGRTSEAGSPSPHLDRASDIKRNLELRDALQKAFLKPPALRRTQGITHPYDNFQHSRVIIRSLDDSSYPSAEDSPGISGWFRVSLYDFYHNGIEVMLQVSYAIVDEEGGWRPIRHDADYDENAFRRIKVWVIGRIPYQFIRAYDLDGDEFYNEPHLYCSFSNDGEPYEEIIYRTVGGDTDYDWLLDESRRLPNPPTV</sequence>